<sequence>MSRFFCAIPGGGSGWQRHCVLPPSVPCRAAIFEACRQTWSKKKVVAQRRRPAIIAIAGESPPKLGAIALLPFFWFKRASRSYGLAVASVCASAFWRAPCLSKERTSKKIFNWPLRDDFLLLSFFYEKKGPCLGRVLAGRGLGACSKETRSADQAEPPSN</sequence>
<reference evidence="1 2" key="1">
    <citation type="journal article" date="2015" name="Parasitol. Res.">
        <title>Viruses in close associations with free-living amoebae.</title>
        <authorList>
            <person name="Scheid P."/>
        </authorList>
    </citation>
    <scope>NUCLEOTIDE SEQUENCE [LARGE SCALE GENOMIC DNA]</scope>
    <source>
        <strain evidence="1">KlaHel</strain>
    </source>
</reference>
<dbReference type="KEGG" id="vg:23462171"/>
<name>A0A0B5J1A8_9VIRU</name>
<dbReference type="GeneID" id="23462171"/>
<dbReference type="Proteomes" id="UP000202511">
    <property type="component" value="Segment"/>
</dbReference>
<dbReference type="RefSeq" id="YP_009119489.1">
    <property type="nucleotide sequence ID" value="NC_026440.1"/>
</dbReference>
<accession>A0A0B5J1A8</accession>
<organism evidence="1 2">
    <name type="scientific">Pandoravirus inopinatum</name>
    <dbReference type="NCBI Taxonomy" id="1605721"/>
    <lineage>
        <taxon>Viruses</taxon>
        <taxon>Pandoravirus</taxon>
    </lineage>
</organism>
<proteinExistence type="predicted"/>
<dbReference type="EMBL" id="KP136319">
    <property type="protein sequence ID" value="AJF97254.1"/>
    <property type="molecule type" value="Genomic_DNA"/>
</dbReference>
<evidence type="ECO:0000313" key="2">
    <source>
        <dbReference type="Proteomes" id="UP000202511"/>
    </source>
</evidence>
<evidence type="ECO:0000313" key="1">
    <source>
        <dbReference type="EMBL" id="AJF97254.1"/>
    </source>
</evidence>
<protein>
    <submittedName>
        <fullName evidence="1">Uncharacterized protein</fullName>
    </submittedName>
</protein>